<feature type="non-terminal residue" evidence="9">
    <location>
        <position position="184"/>
    </location>
</feature>
<proteinExistence type="predicted"/>
<comment type="subcellular location">
    <subcellularLocation>
        <location evidence="1">Cell envelope</location>
    </subcellularLocation>
    <subcellularLocation>
        <location evidence="2">Cell outer membrane</location>
    </subcellularLocation>
    <subcellularLocation>
        <location evidence="3">Secreted</location>
    </subcellularLocation>
</comment>
<evidence type="ECO:0000256" key="1">
    <source>
        <dbReference type="ARBA" id="ARBA00004196"/>
    </source>
</evidence>
<reference evidence="9" key="1">
    <citation type="journal article" date="2014" name="Front. Microbiol.">
        <title>High frequency of phylogenetically diverse reductive dehalogenase-homologous genes in deep subseafloor sedimentary metagenomes.</title>
        <authorList>
            <person name="Kawai M."/>
            <person name="Futagami T."/>
            <person name="Toyoda A."/>
            <person name="Takaki Y."/>
            <person name="Nishi S."/>
            <person name="Hori S."/>
            <person name="Arai W."/>
            <person name="Tsubouchi T."/>
            <person name="Morono Y."/>
            <person name="Uchiyama I."/>
            <person name="Ito T."/>
            <person name="Fujiyama A."/>
            <person name="Inagaki F."/>
            <person name="Takami H."/>
        </authorList>
    </citation>
    <scope>NUCLEOTIDE SEQUENCE</scope>
    <source>
        <strain evidence="9">Expedition CK06-06</strain>
    </source>
</reference>
<dbReference type="GO" id="GO:0009279">
    <property type="term" value="C:cell outer membrane"/>
    <property type="evidence" value="ECO:0007669"/>
    <property type="project" value="UniProtKB-SubCell"/>
</dbReference>
<keyword evidence="5" id="KW-0732">Signal</keyword>
<evidence type="ECO:0000256" key="3">
    <source>
        <dbReference type="ARBA" id="ARBA00004613"/>
    </source>
</evidence>
<evidence type="ECO:0000256" key="4">
    <source>
        <dbReference type="ARBA" id="ARBA00022525"/>
    </source>
</evidence>
<evidence type="ECO:0000256" key="6">
    <source>
        <dbReference type="ARBA" id="ARBA00023136"/>
    </source>
</evidence>
<evidence type="ECO:0000256" key="7">
    <source>
        <dbReference type="ARBA" id="ARBA00023237"/>
    </source>
</evidence>
<keyword evidence="6" id="KW-0472">Membrane</keyword>
<evidence type="ECO:0000313" key="9">
    <source>
        <dbReference type="EMBL" id="GAG17696.1"/>
    </source>
</evidence>
<accession>X0WY74</accession>
<dbReference type="Pfam" id="PF02415">
    <property type="entry name" value="Chlam_PMP"/>
    <property type="match status" value="1"/>
</dbReference>
<name>X0WY74_9ZZZZ</name>
<dbReference type="EMBL" id="BARS01039330">
    <property type="protein sequence ID" value="GAG17696.1"/>
    <property type="molecule type" value="Genomic_DNA"/>
</dbReference>
<sequence>MILLTLGELVIDKDLTIDGPGAAMLTIDASGNDPTPDSTLDDGDDTNDGDGSRVFRITDDDWHSGFQVELTDVTLTGGDTGGRGGAIFSTESLELRRTLIRQNVARYSGGGIDLADISGNANYGAPIAAAHLNIRESVISQNESSYGGGGLSATTYYGTVLLERTTVSGNVATGNGGGIRLRAP</sequence>
<gene>
    <name evidence="9" type="ORF">S01H1_60069</name>
</gene>
<keyword evidence="4" id="KW-0964">Secreted</keyword>
<dbReference type="AlphaFoldDB" id="X0WY74"/>
<dbReference type="GO" id="GO:0005576">
    <property type="term" value="C:extracellular region"/>
    <property type="evidence" value="ECO:0007669"/>
    <property type="project" value="UniProtKB-SubCell"/>
</dbReference>
<organism evidence="9">
    <name type="scientific">marine sediment metagenome</name>
    <dbReference type="NCBI Taxonomy" id="412755"/>
    <lineage>
        <taxon>unclassified sequences</taxon>
        <taxon>metagenomes</taxon>
        <taxon>ecological metagenomes</taxon>
    </lineage>
</organism>
<dbReference type="InterPro" id="IPR003368">
    <property type="entry name" value="POMP_repeat"/>
</dbReference>
<protein>
    <recommendedName>
        <fullName evidence="10">Right handed beta helix domain-containing protein</fullName>
    </recommendedName>
</protein>
<dbReference type="InterPro" id="IPR011050">
    <property type="entry name" value="Pectin_lyase_fold/virulence"/>
</dbReference>
<feature type="compositionally biased region" description="Acidic residues" evidence="8">
    <location>
        <begin position="39"/>
        <end position="48"/>
    </location>
</feature>
<comment type="caution">
    <text evidence="9">The sequence shown here is derived from an EMBL/GenBank/DDBJ whole genome shotgun (WGS) entry which is preliminary data.</text>
</comment>
<dbReference type="SUPFAM" id="SSF51126">
    <property type="entry name" value="Pectin lyase-like"/>
    <property type="match status" value="1"/>
</dbReference>
<evidence type="ECO:0000256" key="5">
    <source>
        <dbReference type="ARBA" id="ARBA00022729"/>
    </source>
</evidence>
<feature type="region of interest" description="Disordered" evidence="8">
    <location>
        <begin position="27"/>
        <end position="50"/>
    </location>
</feature>
<evidence type="ECO:0008006" key="10">
    <source>
        <dbReference type="Google" id="ProtNLM"/>
    </source>
</evidence>
<evidence type="ECO:0000256" key="2">
    <source>
        <dbReference type="ARBA" id="ARBA00004442"/>
    </source>
</evidence>
<keyword evidence="7" id="KW-0998">Cell outer membrane</keyword>
<evidence type="ECO:0000256" key="8">
    <source>
        <dbReference type="SAM" id="MobiDB-lite"/>
    </source>
</evidence>